<dbReference type="Gene3D" id="1.10.10.1830">
    <property type="entry name" value="Non-ribosomal peptide synthase, adenylation domain"/>
    <property type="match status" value="1"/>
</dbReference>
<dbReference type="InterPro" id="IPR036736">
    <property type="entry name" value="ACP-like_sf"/>
</dbReference>
<feature type="domain" description="Carrier" evidence="5">
    <location>
        <begin position="2113"/>
        <end position="2188"/>
    </location>
</feature>
<dbReference type="CDD" id="cd05930">
    <property type="entry name" value="A_NRPS"/>
    <property type="match status" value="1"/>
</dbReference>
<dbReference type="Pfam" id="PF00550">
    <property type="entry name" value="PP-binding"/>
    <property type="match status" value="2"/>
</dbReference>
<evidence type="ECO:0000313" key="6">
    <source>
        <dbReference type="EMBL" id="MBD2559795.1"/>
    </source>
</evidence>
<evidence type="ECO:0000256" key="2">
    <source>
        <dbReference type="ARBA" id="ARBA00022450"/>
    </source>
</evidence>
<dbReference type="Gene3D" id="1.10.1200.10">
    <property type="entry name" value="ACP-like"/>
    <property type="match status" value="2"/>
</dbReference>
<dbReference type="InterPro" id="IPR042098">
    <property type="entry name" value="TauD-like_sf"/>
</dbReference>
<keyword evidence="4" id="KW-0560">Oxidoreductase</keyword>
<dbReference type="PANTHER" id="PTHR45527">
    <property type="entry name" value="NONRIBOSOMAL PEPTIDE SYNTHETASE"/>
    <property type="match status" value="1"/>
</dbReference>
<keyword evidence="3" id="KW-0597">Phosphoprotein</keyword>
<dbReference type="PROSITE" id="PS00012">
    <property type="entry name" value="PHOSPHOPANTETHEINE"/>
    <property type="match status" value="2"/>
</dbReference>
<proteinExistence type="predicted"/>
<dbReference type="SMART" id="SM00823">
    <property type="entry name" value="PKS_PP"/>
    <property type="match status" value="2"/>
</dbReference>
<dbReference type="Proteomes" id="UP000604661">
    <property type="component" value="Unassembled WGS sequence"/>
</dbReference>
<dbReference type="Gene3D" id="2.30.38.10">
    <property type="entry name" value="Luciferase, Domain 3"/>
    <property type="match status" value="2"/>
</dbReference>
<dbReference type="InterPro" id="IPR045851">
    <property type="entry name" value="AMP-bd_C_sf"/>
</dbReference>
<dbReference type="CDD" id="cd19531">
    <property type="entry name" value="LCL_NRPS-like"/>
    <property type="match status" value="3"/>
</dbReference>
<feature type="domain" description="Carrier" evidence="5">
    <location>
        <begin position="1043"/>
        <end position="1118"/>
    </location>
</feature>
<comment type="caution">
    <text evidence="6">The sequence shown here is derived from an EMBL/GenBank/DDBJ whole genome shotgun (WGS) entry which is preliminary data.</text>
</comment>
<dbReference type="NCBIfam" id="TIGR01733">
    <property type="entry name" value="AA-adenyl-dom"/>
    <property type="match status" value="2"/>
</dbReference>
<dbReference type="PROSITE" id="PS00455">
    <property type="entry name" value="AMP_BINDING"/>
    <property type="match status" value="2"/>
</dbReference>
<comment type="cofactor">
    <cofactor evidence="1">
        <name>pantetheine 4'-phosphate</name>
        <dbReference type="ChEBI" id="CHEBI:47942"/>
    </cofactor>
</comment>
<dbReference type="InterPro" id="IPR044894">
    <property type="entry name" value="TubC_N_sf"/>
</dbReference>
<sequence>MKTIEEFLSYLGNLDIKLWADGDRLRCNAPEGTLTLTLRTQIQERKAEILPFLQKAHLASSSTFEVIQSVPREGKLPLSFAQQRLWFLDQLEPNSALYNIPVAVRLQGQLNILALEQSLKEVIRRHEILRTNFIKVDGQPVAIIQPESVWQLSVFDCEDLPTTEQHQHWQELATQQAQQPFDLATEPLVRATLLVLSETEHILLLIMHHIISDGWSIGVVVSELATLYEAFCIGQLSPLAELPIQYADFAAWQRQWLQGDVLEAQLTYWQQQLANAPALLSLPTDRPRPAVQTFQGASQSFVLSVELIAALNLLSQEAGVTLFMTLLAAFDTLLYRYTGTEDILVGSPIANRNRSELAGLIGFFVNTLVFRADISGNPSFRELLGRVQKTAMDAYAHQDLPFEMLVEALHPQRNLSHTPVFQVMFVLQNAPMPKMELPGLTLSPLAVESLTAKFDLTLTMENTPNGFVGSWEYNTDIFDATTIERMTGHFQTLLAGIVANPKVPVSQLPLLTEIERYQLLHKWNDTQRDYPQDKCIHNLFEDQVERSPDAIAVVFEEQQLTYRELNQRANQLAQHLQKLGVGPEVLVGICIERSLLMVIGLLGILKAGGAYVPIDPDHPQQRLTFFLQDCQTRILLTQNKFKQALSSHEIQLICLDSEWATIAQERSDNPVTGIASHNLAYVIYTSGSTGVPKGAMNTHVGVCNRLLWMQDTYQLTQADRILQKTPLSFDVSVWEFFWPLFTGACLVVAQPGVHRDSAYLVKLIAEQKITTIHFVPSMLAIFLEEQRLETCNCLKRVICSGEALSFNLQQRFFAHLGAELHNLYGPTEAAIDVTAWTCDRASTRQEVLIGSPIANMQMYVLDNQQCLVPVGIPGELYIGGIGLARGYYNRPELTAEKFIPHPFSQEPGKRLYKTGDIGRYRPDGTIEYLGRIDNQVKIRGFRIELGEIESVLSQHANVQEALVIARQDTPNTQSLVAYFVPSHKQTLTISELRQFLKRQLPEYMVPSAFVMLETLPLTLNGKVDRRALPVPESYRELEIGFVAPRTPIEEILALIWADVLRVEEVGIHDNFFELGGHSLLATQLVSRVRTTFGLEVPLRSLFEAATVADFAQYIQQRQQEKSELLAPPLLPTARDAGLPLSFAQKRLWFLDQLEPNSNFYNIPAVVRFQGKLNPTALEESLKEVIRRHETLRTNFITVDGQPVAIIQPESTWRLSVVDWRHLPTSEQQISWQELATKQAQQPFDLATESLIRGTLLVLSETEHILLLTMHHIVSDGWSIGVLVSELATLYQGFCSGQPLSLPELPIQYADFAAWQRQWLQGDVLESQLAYWRKHLSGAPTVLELPCDRPRPAVQTFRGATHALKLSQELSIALKNLSQQQQSTLFMTLLAVFKTLLYRYTGSTDIVVGTPIANRNRTEIEGLIGFFVNTLVLRTDISGNPTFEEILRRVREVALGAYAHQDLPFELLVETLQPQRNLSHSPLFQVMFVLQNAPMSALELPGLTLSFLEDNSDTAKFDLTLYMEETTAGMIGTLEYNTDLFDASTIQRMAEHLQTLLAGIVANPQQQISQLPLLTAFEQQQLLVEWNDTQVDYPQDKCIHQLFEEQVERSPDAIAVVFEDQHLTYRELNQRANQLAHHLQKLGVGPEILVGICIERSLLMVIGLLGILKAGGAYVPIDPAYPQERLTFFLQDCQTRILLTQDKFKQTLCSHEIQLICLDNEWTTIAQEPSDNTVTGIASHNLAYVIYTSGSTGKPKGVLVNHSNVVRLFAATNSWYNFNAEDVWTLFHSYAFDFSVWEIWGALFYGGRLVVVPYLVTRSPESFYKLLCQEQVTILNQTPSAFRQLIQAEQSIATIGELKLRLVIFGGEALEPKSLQPWFESHGDQSPQLVNMYGITETTVHVTYRPLSKTDLHGTASVIGRPIPDLQVYVLDEYKKPVPIGVPGEMYVGGAGVARGYLNRSELTQQRFISHPFSQEPGKRLYKTGDIGRYRPDGTIEYLGRIDNQVKIRGFRIELGEIEALLSQHPALRETVVTNQQDIRGEQCLVAYVVAKEQPAPSTSELRRFLSEKLPEYMIPAVFVPLLRLPLTPNGKLDHRALPAPDTARPELDKAFVAPRTPIEEVIAGIWTQVLGLEQVGSNDNFFELGGHSLLATQVISRLRDAFQVELPLRYLFESPTIAELAQRIEKLMKAGQGLKELPIQPCSRETNLPLSFAQQRLWFIDQLEPGSSLYNDTIAVRLTGTLNIAALAQSLNEIVQRHEALRTTFTTVDGQPVQVITPVLRLSLPIVDLRSRSVSFRESLPPNKQQIEIERFATEELQRPFNLAEGPLLRVMLLELDKNEHVLLFTIHHIVSDAWSLGLLVQEATTLYEAFNRGRPSPLPELPIQYADFAYWQQQWLVGEVLEAQLSYWQRHLSGAPTMLKLPMARPRPTVQTFGLGSTNFVIPKALTEEIKTLSRQEGVTLFMTLLATLQTLLSRYTHQEDIVVGTDVANRNRSNTEQLIGFFVNLLVLRTDLSGNPSFRELLRRVREVALGAYAHQDLPFAKLVDALQPERKLGHTPLFQILFVLQNTPNPTVELSELTLTLMEINTGMARFDLALFVTETEQGLIGTWKYSTDLFDADSITRMSGHFETLLKNIVAQPDTRINSLEMLTEPEKKHQSLEQKQRQAAKLSKFKTVKPKAVSLPSGELIKTDFLHSENTLPLVIQPDVADIELADWAKSHRDFIETQLLKHGAILFRNFNINSVSEFENVAGAICPNLFGEYGDLPREGVGGKVYGSTPYPNDKAILFHNESSHLQQWPMKIWFFCVQPAQIGGETPIVDCRKIYQLLNPKLRERFADKKLMYVRNFTEGLDVSWQEFFRTTEKAVVEDYCRQAGMDFEWSDNSLRTRSYRQAIAKHPRTDELVFFNQLQLHHISYLDSEIQNSLLSLFGEQRLPRHVYYGDGSPIEQSVIQEISEIYQQSQVSFTWQKGDIIMLDNMLAAHGRNPFVGSRKIVVAMGEMINFEKLAKL</sequence>
<dbReference type="SUPFAM" id="SSF52777">
    <property type="entry name" value="CoA-dependent acyltransferases"/>
    <property type="match status" value="6"/>
</dbReference>
<organism evidence="6 7">
    <name type="scientific">Nostoc linckia FACHB-391</name>
    <dbReference type="NCBI Taxonomy" id="2692906"/>
    <lineage>
        <taxon>Bacteria</taxon>
        <taxon>Bacillati</taxon>
        <taxon>Cyanobacteriota</taxon>
        <taxon>Cyanophyceae</taxon>
        <taxon>Nostocales</taxon>
        <taxon>Nostocaceae</taxon>
        <taxon>Nostoc</taxon>
    </lineage>
</organism>
<dbReference type="InterPro" id="IPR006162">
    <property type="entry name" value="Ppantetheine_attach_site"/>
</dbReference>
<dbReference type="InterPro" id="IPR009081">
    <property type="entry name" value="PP-bd_ACP"/>
</dbReference>
<reference evidence="6 7" key="1">
    <citation type="journal article" date="2020" name="ISME J.">
        <title>Comparative genomics reveals insights into cyanobacterial evolution and habitat adaptation.</title>
        <authorList>
            <person name="Chen M.Y."/>
            <person name="Teng W.K."/>
            <person name="Zhao L."/>
            <person name="Hu C.X."/>
            <person name="Zhou Y.K."/>
            <person name="Han B.P."/>
            <person name="Song L.R."/>
            <person name="Shu W.S."/>
        </authorList>
    </citation>
    <scope>NUCLEOTIDE SEQUENCE [LARGE SCALE GENOMIC DNA]</scope>
    <source>
        <strain evidence="6 7">FACHB-391</strain>
    </source>
</reference>
<dbReference type="InterPro" id="IPR041464">
    <property type="entry name" value="TubC_N"/>
</dbReference>
<dbReference type="SUPFAM" id="SSF51197">
    <property type="entry name" value="Clavaminate synthase-like"/>
    <property type="match status" value="1"/>
</dbReference>
<dbReference type="Gene3D" id="3.40.50.980">
    <property type="match status" value="4"/>
</dbReference>
<evidence type="ECO:0000313" key="7">
    <source>
        <dbReference type="Proteomes" id="UP000604661"/>
    </source>
</evidence>
<dbReference type="PANTHER" id="PTHR45527:SF14">
    <property type="entry name" value="PLIPASTATIN SYNTHASE SUBUNIT B"/>
    <property type="match status" value="1"/>
</dbReference>
<dbReference type="InterPro" id="IPR023213">
    <property type="entry name" value="CAT-like_dom_sf"/>
</dbReference>
<dbReference type="InterPro" id="IPR001242">
    <property type="entry name" value="Condensation_dom"/>
</dbReference>
<dbReference type="NCBIfam" id="NF003417">
    <property type="entry name" value="PRK04813.1"/>
    <property type="match status" value="2"/>
</dbReference>
<dbReference type="InterPro" id="IPR003819">
    <property type="entry name" value="TauD/TfdA-like"/>
</dbReference>
<dbReference type="InterPro" id="IPR020845">
    <property type="entry name" value="AMP-binding_CS"/>
</dbReference>
<gene>
    <name evidence="6" type="ORF">H6G95_04000</name>
</gene>
<dbReference type="EMBL" id="JACJTE010000003">
    <property type="protein sequence ID" value="MBD2559795.1"/>
    <property type="molecule type" value="Genomic_DNA"/>
</dbReference>
<dbReference type="Gene3D" id="3.60.130.10">
    <property type="entry name" value="Clavaminate synthase-like"/>
    <property type="match status" value="1"/>
</dbReference>
<evidence type="ECO:0000256" key="3">
    <source>
        <dbReference type="ARBA" id="ARBA00022553"/>
    </source>
</evidence>
<dbReference type="Gene3D" id="3.30.300.30">
    <property type="match status" value="2"/>
</dbReference>
<dbReference type="Pfam" id="PF18563">
    <property type="entry name" value="TubC_N"/>
    <property type="match status" value="1"/>
</dbReference>
<dbReference type="PROSITE" id="PS50075">
    <property type="entry name" value="CARRIER"/>
    <property type="match status" value="2"/>
</dbReference>
<dbReference type="Pfam" id="PF13193">
    <property type="entry name" value="AMP-binding_C"/>
    <property type="match status" value="2"/>
</dbReference>
<dbReference type="RefSeq" id="WP_190890582.1">
    <property type="nucleotide sequence ID" value="NZ_JACJTE010000003.1"/>
</dbReference>
<keyword evidence="7" id="KW-1185">Reference proteome</keyword>
<evidence type="ECO:0000259" key="5">
    <source>
        <dbReference type="PROSITE" id="PS50075"/>
    </source>
</evidence>
<dbReference type="Gene3D" id="3.30.559.30">
    <property type="entry name" value="Nonribosomal peptide synthetase, condensation domain"/>
    <property type="match status" value="3"/>
</dbReference>
<dbReference type="InterPro" id="IPR000873">
    <property type="entry name" value="AMP-dep_synth/lig_dom"/>
</dbReference>
<dbReference type="InterPro" id="IPR020806">
    <property type="entry name" value="PKS_PP-bd"/>
</dbReference>
<dbReference type="InterPro" id="IPR025110">
    <property type="entry name" value="AMP-bd_C"/>
</dbReference>
<dbReference type="Pfam" id="PF00501">
    <property type="entry name" value="AMP-binding"/>
    <property type="match status" value="2"/>
</dbReference>
<evidence type="ECO:0000256" key="1">
    <source>
        <dbReference type="ARBA" id="ARBA00001957"/>
    </source>
</evidence>
<protein>
    <submittedName>
        <fullName evidence="6">Amino acid adenylation domain-containing protein</fullName>
    </submittedName>
</protein>
<name>A0ABR8ET34_NOSLI</name>
<accession>A0ABR8ET34</accession>
<dbReference type="CDD" id="cd17643">
    <property type="entry name" value="A_NRPS_Cytc1-like"/>
    <property type="match status" value="1"/>
</dbReference>
<dbReference type="Pfam" id="PF00668">
    <property type="entry name" value="Condensation"/>
    <property type="match status" value="3"/>
</dbReference>
<dbReference type="Gene3D" id="3.30.559.10">
    <property type="entry name" value="Chloramphenicol acetyltransferase-like domain"/>
    <property type="match status" value="3"/>
</dbReference>
<dbReference type="SUPFAM" id="SSF56801">
    <property type="entry name" value="Acetyl-CoA synthetase-like"/>
    <property type="match status" value="2"/>
</dbReference>
<dbReference type="SUPFAM" id="SSF47336">
    <property type="entry name" value="ACP-like"/>
    <property type="match status" value="2"/>
</dbReference>
<dbReference type="Pfam" id="PF02668">
    <property type="entry name" value="TauD"/>
    <property type="match status" value="1"/>
</dbReference>
<evidence type="ECO:0000256" key="4">
    <source>
        <dbReference type="ARBA" id="ARBA00023002"/>
    </source>
</evidence>
<dbReference type="InterPro" id="IPR010071">
    <property type="entry name" value="AA_adenyl_dom"/>
</dbReference>
<keyword evidence="2" id="KW-0596">Phosphopantetheine</keyword>